<accession>A0A4R6USN8</accession>
<dbReference type="Proteomes" id="UP000295281">
    <property type="component" value="Unassembled WGS sequence"/>
</dbReference>
<feature type="compositionally biased region" description="Polar residues" evidence="1">
    <location>
        <begin position="186"/>
        <end position="200"/>
    </location>
</feature>
<dbReference type="AlphaFoldDB" id="A0A4R6USN8"/>
<gene>
    <name evidence="4" type="ORF">EV190_11673</name>
</gene>
<keyword evidence="2" id="KW-0812">Transmembrane</keyword>
<dbReference type="InterPro" id="IPR002035">
    <property type="entry name" value="VWF_A"/>
</dbReference>
<dbReference type="Pfam" id="PF00092">
    <property type="entry name" value="VWA"/>
    <property type="match status" value="1"/>
</dbReference>
<evidence type="ECO:0000259" key="3">
    <source>
        <dbReference type="PROSITE" id="PS50234"/>
    </source>
</evidence>
<evidence type="ECO:0000313" key="4">
    <source>
        <dbReference type="EMBL" id="TDQ49276.1"/>
    </source>
</evidence>
<proteinExistence type="predicted"/>
<dbReference type="Gene3D" id="3.40.50.410">
    <property type="entry name" value="von Willebrand factor, type A domain"/>
    <property type="match status" value="1"/>
</dbReference>
<name>A0A4R6USN8_9ACTN</name>
<protein>
    <submittedName>
        <fullName evidence="4">von Willebrand factor type A domain-containing protein</fullName>
    </submittedName>
</protein>
<dbReference type="PROSITE" id="PS50234">
    <property type="entry name" value="VWFA"/>
    <property type="match status" value="1"/>
</dbReference>
<reference evidence="4 5" key="1">
    <citation type="submission" date="2019-03" db="EMBL/GenBank/DDBJ databases">
        <title>Genomic Encyclopedia of Type Strains, Phase IV (KMG-IV): sequencing the most valuable type-strain genomes for metagenomic binning, comparative biology and taxonomic classification.</title>
        <authorList>
            <person name="Goeker M."/>
        </authorList>
    </citation>
    <scope>NUCLEOTIDE SEQUENCE [LARGE SCALE GENOMIC DNA]</scope>
    <source>
        <strain evidence="4 5">DSM 46770</strain>
    </source>
</reference>
<feature type="transmembrane region" description="Helical" evidence="2">
    <location>
        <begin position="37"/>
        <end position="59"/>
    </location>
</feature>
<dbReference type="EMBL" id="SNYN01000016">
    <property type="protein sequence ID" value="TDQ49276.1"/>
    <property type="molecule type" value="Genomic_DNA"/>
</dbReference>
<evidence type="ECO:0000256" key="2">
    <source>
        <dbReference type="SAM" id="Phobius"/>
    </source>
</evidence>
<dbReference type="SUPFAM" id="SSF53850">
    <property type="entry name" value="Periplasmic binding protein-like II"/>
    <property type="match status" value="1"/>
</dbReference>
<dbReference type="RefSeq" id="WP_133742542.1">
    <property type="nucleotide sequence ID" value="NZ_SNYN01000016.1"/>
</dbReference>
<keyword evidence="5" id="KW-1185">Reference proteome</keyword>
<evidence type="ECO:0000313" key="5">
    <source>
        <dbReference type="Proteomes" id="UP000295281"/>
    </source>
</evidence>
<dbReference type="SMART" id="SM00327">
    <property type="entry name" value="VWA"/>
    <property type="match status" value="1"/>
</dbReference>
<dbReference type="OrthoDB" id="5621159at2"/>
<feature type="region of interest" description="Disordered" evidence="1">
    <location>
        <begin position="174"/>
        <end position="200"/>
    </location>
</feature>
<evidence type="ECO:0000256" key="1">
    <source>
        <dbReference type="SAM" id="MobiDB-lite"/>
    </source>
</evidence>
<dbReference type="Pfam" id="PF13531">
    <property type="entry name" value="SBP_bac_11"/>
    <property type="match status" value="1"/>
</dbReference>
<dbReference type="InterPro" id="IPR036465">
    <property type="entry name" value="vWFA_dom_sf"/>
</dbReference>
<keyword evidence="2" id="KW-0472">Membrane</keyword>
<feature type="domain" description="VWFA" evidence="3">
    <location>
        <begin position="389"/>
        <end position="586"/>
    </location>
</feature>
<sequence length="595" mass="63306">MGRHRGNSADANDSTAPDDYEPRRRASRKRRRGKRRALVAFAAALAVLTGLGVTGYLVLGGRGGCGGQDIPLSVAAAPEIAPVLTRVAQTFNDENEGVDGQCVNVEVRGVDSADVAYGITGAGPTMGDTDSDVWIPDSGIWPSMVRRDSGDAVVTDTGTSVARSPLVLAMPEGAAADAEEAGEPPSWQTLVPTQAPSSTTDAPYQVRVVDPVRSASGLATLALLSGAIGTEDEDQPQLIAALQNLQESVSADEEAAFGVLSDTEEGSRPVLVLSEQAAWRYNSRHPDSAAHVTYPEGGTYTLDYPYVLRTTDPLTLRAAEAFRDALTRQAPQESIRAEGFRSADGRTDPAVLGEDAGFRAEAPENLPTPSDSSVKSLTSAWNQLRLGTRLLTVVDISGSMIEPVPGTGLTRMQVTTMAAREGLDMFKKDSELGIWEFSVRINNDLDYRETVPIRALDAEVDGTTQHQVLDSALAGIQPKPDGDTGLYDTILAAYREMSGTYAADRVNTILVLTDGNNDDDASISLEELLSTLQAEAAPDRPVAVISIAFGPDVDPEPLERIAEATNGAAYTTDDPTRIGEIFLESFTLRITEDEE</sequence>
<keyword evidence="2" id="KW-1133">Transmembrane helix</keyword>
<organism evidence="4 5">
    <name type="scientific">Actinorugispora endophytica</name>
    <dbReference type="NCBI Taxonomy" id="1605990"/>
    <lineage>
        <taxon>Bacteria</taxon>
        <taxon>Bacillati</taxon>
        <taxon>Actinomycetota</taxon>
        <taxon>Actinomycetes</taxon>
        <taxon>Streptosporangiales</taxon>
        <taxon>Nocardiopsidaceae</taxon>
        <taxon>Actinorugispora</taxon>
    </lineage>
</organism>
<comment type="caution">
    <text evidence="4">The sequence shown here is derived from an EMBL/GenBank/DDBJ whole genome shotgun (WGS) entry which is preliminary data.</text>
</comment>
<feature type="region of interest" description="Disordered" evidence="1">
    <location>
        <begin position="1"/>
        <end position="32"/>
    </location>
</feature>
<dbReference type="SUPFAM" id="SSF53300">
    <property type="entry name" value="vWA-like"/>
    <property type="match status" value="1"/>
</dbReference>